<evidence type="ECO:0000313" key="2">
    <source>
        <dbReference type="EMBL" id="CAF0818802.1"/>
    </source>
</evidence>
<evidence type="ECO:0000313" key="4">
    <source>
        <dbReference type="Proteomes" id="UP000677228"/>
    </source>
</evidence>
<organism evidence="2 4">
    <name type="scientific">Didymodactylos carnosus</name>
    <dbReference type="NCBI Taxonomy" id="1234261"/>
    <lineage>
        <taxon>Eukaryota</taxon>
        <taxon>Metazoa</taxon>
        <taxon>Spiralia</taxon>
        <taxon>Gnathifera</taxon>
        <taxon>Rotifera</taxon>
        <taxon>Eurotatoria</taxon>
        <taxon>Bdelloidea</taxon>
        <taxon>Philodinida</taxon>
        <taxon>Philodinidae</taxon>
        <taxon>Didymodactylos</taxon>
    </lineage>
</organism>
<dbReference type="Proteomes" id="UP000677228">
    <property type="component" value="Unassembled WGS sequence"/>
</dbReference>
<dbReference type="SUPFAM" id="SSF56672">
    <property type="entry name" value="DNA/RNA polymerases"/>
    <property type="match status" value="1"/>
</dbReference>
<proteinExistence type="predicted"/>
<name>A0A8S2D6W4_9BILA</name>
<dbReference type="InterPro" id="IPR043128">
    <property type="entry name" value="Rev_trsase/Diguanyl_cyclase"/>
</dbReference>
<comment type="caution">
    <text evidence="2">The sequence shown here is derived from an EMBL/GenBank/DDBJ whole genome shotgun (WGS) entry which is preliminary data.</text>
</comment>
<dbReference type="EMBL" id="CAJOBA010001567">
    <property type="protein sequence ID" value="CAF3602916.1"/>
    <property type="molecule type" value="Genomic_DNA"/>
</dbReference>
<protein>
    <recommendedName>
        <fullName evidence="1">Reverse transcriptase domain-containing protein</fullName>
    </recommendedName>
</protein>
<dbReference type="CDD" id="cd01647">
    <property type="entry name" value="RT_LTR"/>
    <property type="match status" value="1"/>
</dbReference>
<dbReference type="PROSITE" id="PS50878">
    <property type="entry name" value="RT_POL"/>
    <property type="match status" value="1"/>
</dbReference>
<dbReference type="InterPro" id="IPR043502">
    <property type="entry name" value="DNA/RNA_pol_sf"/>
</dbReference>
<dbReference type="InterPro" id="IPR053134">
    <property type="entry name" value="RNA-dir_DNA_polymerase"/>
</dbReference>
<dbReference type="InterPro" id="IPR000477">
    <property type="entry name" value="RT_dom"/>
</dbReference>
<dbReference type="PANTHER" id="PTHR24559:SF444">
    <property type="entry name" value="REVERSE TRANSCRIPTASE DOMAIN-CONTAINING PROTEIN"/>
    <property type="match status" value="1"/>
</dbReference>
<dbReference type="Gene3D" id="3.30.70.270">
    <property type="match status" value="1"/>
</dbReference>
<dbReference type="AlphaFoldDB" id="A0A8S2D6W4"/>
<dbReference type="Proteomes" id="UP000682733">
    <property type="component" value="Unassembled WGS sequence"/>
</dbReference>
<evidence type="ECO:0000313" key="3">
    <source>
        <dbReference type="EMBL" id="CAF3602916.1"/>
    </source>
</evidence>
<evidence type="ECO:0000259" key="1">
    <source>
        <dbReference type="PROSITE" id="PS50878"/>
    </source>
</evidence>
<dbReference type="EMBL" id="CAJNOK010001569">
    <property type="protein sequence ID" value="CAF0818802.1"/>
    <property type="molecule type" value="Genomic_DNA"/>
</dbReference>
<dbReference type="Gene3D" id="3.10.10.10">
    <property type="entry name" value="HIV Type 1 Reverse Transcriptase, subunit A, domain 1"/>
    <property type="match status" value="1"/>
</dbReference>
<sequence length="297" mass="34654">MVTLPKNTTLGTIRRLSLSTYFSTSVPSQTTMQQDNQYQKLKQTAPSNTLIDKLPQHLSANVQQYQHLFNLLQQHCVLFDTFQPRTIKTSIHHVINTSDHPSVNAKPYFKTIEQRKNIQQEIDKMLRNGIIVPSHSPWSSPVILLKKPNGEFRFIVDYRKLNSITKKDSYPQPIVEELLQRPGDHSWFTKLDLKSGYYQIPIQQRDKEKTAFVTQDGLYQFEVLSMGLMNAPPTFQRVMNNITGYKRWDYVLVYLDDILIFSNTFDEHMQHLQEVLNEHQFILNPDKCSLANKQLIS</sequence>
<dbReference type="Pfam" id="PF00078">
    <property type="entry name" value="RVT_1"/>
    <property type="match status" value="1"/>
</dbReference>
<feature type="domain" description="Reverse transcriptase" evidence="1">
    <location>
        <begin position="126"/>
        <end position="297"/>
    </location>
</feature>
<dbReference type="PANTHER" id="PTHR24559">
    <property type="entry name" value="TRANSPOSON TY3-I GAG-POL POLYPROTEIN"/>
    <property type="match status" value="1"/>
</dbReference>
<accession>A0A8S2D6W4</accession>
<reference evidence="2" key="1">
    <citation type="submission" date="2021-02" db="EMBL/GenBank/DDBJ databases">
        <authorList>
            <person name="Nowell W R."/>
        </authorList>
    </citation>
    <scope>NUCLEOTIDE SEQUENCE</scope>
</reference>
<gene>
    <name evidence="2" type="ORF">OVA965_LOCUS5537</name>
    <name evidence="3" type="ORF">TMI583_LOCUS5529</name>
</gene>